<dbReference type="Gene3D" id="2.30.30.190">
    <property type="entry name" value="CAP Gly-rich-like domain"/>
    <property type="match status" value="1"/>
</dbReference>
<feature type="region of interest" description="Disordered" evidence="3">
    <location>
        <begin position="590"/>
        <end position="678"/>
    </location>
</feature>
<feature type="compositionally biased region" description="Acidic residues" evidence="3">
    <location>
        <begin position="596"/>
        <end position="624"/>
    </location>
</feature>
<feature type="region of interest" description="Disordered" evidence="3">
    <location>
        <begin position="61"/>
        <end position="97"/>
    </location>
</feature>
<organism evidence="5 6">
    <name type="scientific">Niveomyces insectorum RCEF 264</name>
    <dbReference type="NCBI Taxonomy" id="1081102"/>
    <lineage>
        <taxon>Eukaryota</taxon>
        <taxon>Fungi</taxon>
        <taxon>Dikarya</taxon>
        <taxon>Ascomycota</taxon>
        <taxon>Pezizomycotina</taxon>
        <taxon>Sordariomycetes</taxon>
        <taxon>Hypocreomycetidae</taxon>
        <taxon>Hypocreales</taxon>
        <taxon>Cordycipitaceae</taxon>
        <taxon>Niveomyces</taxon>
    </lineage>
</organism>
<comment type="caution">
    <text evidence="5">The sequence shown here is derived from an EMBL/GenBank/DDBJ whole genome shotgun (WGS) entry which is preliminary data.</text>
</comment>
<dbReference type="SUPFAM" id="SSF74924">
    <property type="entry name" value="Cap-Gly domain"/>
    <property type="match status" value="1"/>
</dbReference>
<feature type="domain" description="CAP-Gly" evidence="4">
    <location>
        <begin position="33"/>
        <end position="90"/>
    </location>
</feature>
<evidence type="ECO:0000256" key="2">
    <source>
        <dbReference type="ARBA" id="ARBA00022737"/>
    </source>
</evidence>
<evidence type="ECO:0000256" key="3">
    <source>
        <dbReference type="SAM" id="MobiDB-lite"/>
    </source>
</evidence>
<keyword evidence="6" id="KW-1185">Reference proteome</keyword>
<sequence>MATLPTVGQRLSYDGTLCTVRYVGEVAGTAGGGIWLGVEWDDPARGKHDGVHKGVRYFACSRRPPPPADEEGKEGLAGSSASWTPASFVRPTRRTDPPRTFLEAVRAKYASEAAATAVASGASATGRETTAAAAAAAAPTRQIVISGKVAEEVGFDKVRRQLAQIETLRVVILDGMCVAAASADELDRSSANAIRATCPRIAELDLSRNLFTDFRAVADICRELPSLRSLRVNGNRFQIGSDGLQGAFDGVRELAAEETLLSWVDLGRLVAPFPALVTLAAGANGLAALWPPWPPALQLPCTATLTTLSLEFNELAALSDLASLAALPALRNLHLKGNRIAHVAASASASSASSASPPPPLPVFSPNLHYVDLAYNRVASWAFVDALPDVFPGLRSLRLSHNPIYDDPNLDDTAVGAGAGAGTTTTGTAAGAAAVSTEESYMVTVGRLAALRTLNFSAVTAADRTNAELFYLSRIAKQLAAVPGGGAAEAAVLVRHRRYDELCALYGAPAVVRHTATNPAFLDARLVQVHFVREGTGEGTGERIADGGDPHVSVAIPKSFDMYAVKGIAARLFGAAAPQRVRLVWETGEWDPVAGVDEEEEDEELGDEEEEDDDDEEDGEGGDNNEERNERVVGAKAAQGDAKQAQTVGDDEAQAAAAADNPSGDHPQPDQQPAGRWVKREVELKESPRQFGFCVDGMEARIRVVVQ</sequence>
<proteinExistence type="predicted"/>
<dbReference type="GO" id="GO:0005737">
    <property type="term" value="C:cytoplasm"/>
    <property type="evidence" value="ECO:0007669"/>
    <property type="project" value="TreeGrafter"/>
</dbReference>
<dbReference type="PROSITE" id="PS50245">
    <property type="entry name" value="CAP_GLY_2"/>
    <property type="match status" value="1"/>
</dbReference>
<dbReference type="AlphaFoldDB" id="A0A167PDQ4"/>
<gene>
    <name evidence="5" type="ORF">SPI_07567</name>
</gene>
<dbReference type="STRING" id="1081102.A0A167PDQ4"/>
<dbReference type="SMART" id="SM01052">
    <property type="entry name" value="CAP_GLY"/>
    <property type="match status" value="1"/>
</dbReference>
<dbReference type="PROSITE" id="PS00845">
    <property type="entry name" value="CAP_GLY_1"/>
    <property type="match status" value="1"/>
</dbReference>
<protein>
    <submittedName>
        <fullName evidence="5">Tubulin-specific chaperone</fullName>
    </submittedName>
</protein>
<dbReference type="InterPro" id="IPR001611">
    <property type="entry name" value="Leu-rich_rpt"/>
</dbReference>
<keyword evidence="2" id="KW-0677">Repeat</keyword>
<dbReference type="PANTHER" id="PTHR15454">
    <property type="entry name" value="NISCHARIN RELATED"/>
    <property type="match status" value="1"/>
</dbReference>
<evidence type="ECO:0000313" key="5">
    <source>
        <dbReference type="EMBL" id="OAA56560.1"/>
    </source>
</evidence>
<dbReference type="Gene3D" id="3.80.10.10">
    <property type="entry name" value="Ribonuclease Inhibitor"/>
    <property type="match status" value="3"/>
</dbReference>
<feature type="compositionally biased region" description="Low complexity" evidence="3">
    <location>
        <begin position="634"/>
        <end position="646"/>
    </location>
</feature>
<name>A0A167PDQ4_9HYPO</name>
<dbReference type="SUPFAM" id="SSF52047">
    <property type="entry name" value="RNI-like"/>
    <property type="match status" value="1"/>
</dbReference>
<dbReference type="Proteomes" id="UP000076874">
    <property type="component" value="Unassembled WGS sequence"/>
</dbReference>
<evidence type="ECO:0000259" key="4">
    <source>
        <dbReference type="PROSITE" id="PS50245"/>
    </source>
</evidence>
<dbReference type="Pfam" id="PF01302">
    <property type="entry name" value="CAP_GLY"/>
    <property type="match status" value="1"/>
</dbReference>
<accession>A0A167PDQ4</accession>
<keyword evidence="1" id="KW-0433">Leucine-rich repeat</keyword>
<evidence type="ECO:0000256" key="1">
    <source>
        <dbReference type="ARBA" id="ARBA00022614"/>
    </source>
</evidence>
<dbReference type="SMART" id="SM00369">
    <property type="entry name" value="LRR_TYP"/>
    <property type="match status" value="3"/>
</dbReference>
<dbReference type="InterPro" id="IPR000938">
    <property type="entry name" value="CAP-Gly_domain"/>
</dbReference>
<reference evidence="5 6" key="1">
    <citation type="journal article" date="2016" name="Genome Biol. Evol.">
        <title>Divergent and convergent evolution of fungal pathogenicity.</title>
        <authorList>
            <person name="Shang Y."/>
            <person name="Xiao G."/>
            <person name="Zheng P."/>
            <person name="Cen K."/>
            <person name="Zhan S."/>
            <person name="Wang C."/>
        </authorList>
    </citation>
    <scope>NUCLEOTIDE SEQUENCE [LARGE SCALE GENOMIC DNA]</scope>
    <source>
        <strain evidence="5 6">RCEF 264</strain>
    </source>
</reference>
<dbReference type="InterPro" id="IPR003591">
    <property type="entry name" value="Leu-rich_rpt_typical-subtyp"/>
</dbReference>
<dbReference type="PROSITE" id="PS51450">
    <property type="entry name" value="LRR"/>
    <property type="match status" value="2"/>
</dbReference>
<dbReference type="EMBL" id="AZHD01000016">
    <property type="protein sequence ID" value="OAA56560.1"/>
    <property type="molecule type" value="Genomic_DNA"/>
</dbReference>
<evidence type="ECO:0000313" key="6">
    <source>
        <dbReference type="Proteomes" id="UP000076874"/>
    </source>
</evidence>
<dbReference type="OrthoDB" id="5273213at2759"/>
<dbReference type="InterPro" id="IPR032675">
    <property type="entry name" value="LRR_dom_sf"/>
</dbReference>
<dbReference type="InterPro" id="IPR036859">
    <property type="entry name" value="CAP-Gly_dom_sf"/>
</dbReference>